<proteinExistence type="predicted"/>
<evidence type="ECO:0000313" key="2">
    <source>
        <dbReference type="EMBL" id="MCW1916498.1"/>
    </source>
</evidence>
<reference evidence="2" key="1">
    <citation type="submission" date="2022-10" db="EMBL/GenBank/DDBJ databases">
        <title>Luteolibacter sp. GHJ8, whole genome shotgun sequencing project.</title>
        <authorList>
            <person name="Zhao G."/>
            <person name="Shen L."/>
        </authorList>
    </citation>
    <scope>NUCLEOTIDE SEQUENCE</scope>
    <source>
        <strain evidence="2">GHJ8</strain>
    </source>
</reference>
<keyword evidence="3" id="KW-1185">Reference proteome</keyword>
<sequence length="155" mass="17474">MNTRASDHYTAHGADLDPQGNHKRDTRPSRDIPQPLDAEQHWNELHRSNGRRHEFIERAKKHVKNASVKDIVGAAAVGLALGYVLFSPRRSNGLRQLLLGSLLPVATKGAHDAWDSVRKNRTLSDIGDRVTNFSDYMGDRAHDLAHRASKLRSRW</sequence>
<dbReference type="EMBL" id="JAPDDR010000016">
    <property type="protein sequence ID" value="MCW1916498.1"/>
    <property type="molecule type" value="Genomic_DNA"/>
</dbReference>
<feature type="region of interest" description="Disordered" evidence="1">
    <location>
        <begin position="1"/>
        <end position="37"/>
    </location>
</feature>
<name>A0ABT3G9H5_9BACT</name>
<feature type="compositionally biased region" description="Basic and acidic residues" evidence="1">
    <location>
        <begin position="1"/>
        <end position="10"/>
    </location>
</feature>
<evidence type="ECO:0000313" key="3">
    <source>
        <dbReference type="Proteomes" id="UP001165653"/>
    </source>
</evidence>
<organism evidence="2 3">
    <name type="scientific">Luteolibacter rhizosphaerae</name>
    <dbReference type="NCBI Taxonomy" id="2989719"/>
    <lineage>
        <taxon>Bacteria</taxon>
        <taxon>Pseudomonadati</taxon>
        <taxon>Verrucomicrobiota</taxon>
        <taxon>Verrucomicrobiia</taxon>
        <taxon>Verrucomicrobiales</taxon>
        <taxon>Verrucomicrobiaceae</taxon>
        <taxon>Luteolibacter</taxon>
    </lineage>
</organism>
<comment type="caution">
    <text evidence="2">The sequence shown here is derived from an EMBL/GenBank/DDBJ whole genome shotgun (WGS) entry which is preliminary data.</text>
</comment>
<evidence type="ECO:0000256" key="1">
    <source>
        <dbReference type="SAM" id="MobiDB-lite"/>
    </source>
</evidence>
<gene>
    <name evidence="2" type="ORF">OJ996_23120</name>
</gene>
<dbReference type="RefSeq" id="WP_264516075.1">
    <property type="nucleotide sequence ID" value="NZ_JAPDDR010000016.1"/>
</dbReference>
<feature type="compositionally biased region" description="Basic and acidic residues" evidence="1">
    <location>
        <begin position="20"/>
        <end position="30"/>
    </location>
</feature>
<accession>A0ABT3G9H5</accession>
<dbReference type="Proteomes" id="UP001165653">
    <property type="component" value="Unassembled WGS sequence"/>
</dbReference>
<protein>
    <recommendedName>
        <fullName evidence="4">YtxH domain-containing protein</fullName>
    </recommendedName>
</protein>
<evidence type="ECO:0008006" key="4">
    <source>
        <dbReference type="Google" id="ProtNLM"/>
    </source>
</evidence>